<dbReference type="Proteomes" id="UP000077069">
    <property type="component" value="Unassembled WGS sequence"/>
</dbReference>
<dbReference type="SUPFAM" id="SSF52113">
    <property type="entry name" value="BRCT domain"/>
    <property type="match status" value="1"/>
</dbReference>
<proteinExistence type="predicted"/>
<accession>A0A177CRK6</accession>
<feature type="compositionally biased region" description="Basic and acidic residues" evidence="1">
    <location>
        <begin position="325"/>
        <end position="335"/>
    </location>
</feature>
<keyword evidence="4" id="KW-1185">Reference proteome</keyword>
<dbReference type="EMBL" id="KV441549">
    <property type="protein sequence ID" value="OAG09572.1"/>
    <property type="molecule type" value="Genomic_DNA"/>
</dbReference>
<feature type="region of interest" description="Disordered" evidence="1">
    <location>
        <begin position="261"/>
        <end position="373"/>
    </location>
</feature>
<dbReference type="RefSeq" id="XP_018039937.1">
    <property type="nucleotide sequence ID" value="XM_018184550.1"/>
</dbReference>
<dbReference type="InterPro" id="IPR001357">
    <property type="entry name" value="BRCT_dom"/>
</dbReference>
<name>A0A177CRK6_9PLEO</name>
<dbReference type="GeneID" id="28768036"/>
<evidence type="ECO:0000313" key="3">
    <source>
        <dbReference type="EMBL" id="OAG09572.1"/>
    </source>
</evidence>
<evidence type="ECO:0000256" key="1">
    <source>
        <dbReference type="SAM" id="MobiDB-lite"/>
    </source>
</evidence>
<dbReference type="Pfam" id="PF00533">
    <property type="entry name" value="BRCT"/>
    <property type="match status" value="1"/>
</dbReference>
<evidence type="ECO:0000259" key="2">
    <source>
        <dbReference type="PROSITE" id="PS50172"/>
    </source>
</evidence>
<protein>
    <recommendedName>
        <fullName evidence="2">BRCT domain-containing protein</fullName>
    </recommendedName>
</protein>
<sequence length="579" mass="62518">MPWAVTVSSPDGQQSYPAPAGETLYIVVGDAGLSAVRTTPDDPALVLGTLAVKSYGAKLEAGHRDLKILPTGRARLHKNSSGNAPIEGFVLQAKTHNRIETTVIRNEDKITSTNVAGFLTFIWTPPQIQVQSSEKKDTQAEIGEAVEAHDETEDDYDDLGNTVVPRNGKSQVLRSTPHMSASRSEIIQETPTIDRVTDAVGLPSRPGQPEMKEDDSIVTAAVYFTAPQDNGVADGLTKVEEPNDVEMEDDGGKSEALAPATELRKSSRHLKVQISKRPSPALEEGANSPSARTLKRRKIDQDADSDTKTTPVQTARKTATKGRRRESAIKADSIKAHSTPPRSQHSTQSSIAGSPVNVDGDYEGPKPRVALSNSTIQPNGAIARFLKKSGGNLVDSVEGDCNVLCIKVGPILKTPKLLQAVARGTPIVTDKWLTDSALTGRFLPLELYIPPDLSPVWTIPQSRLLESYTIFFTPALKANYKTAFASIEKLCKAVGARRVVSKKPGGKDLYEQDAIFLAEAEGDKDVPALLEAGHMCYTKDFLTHSIVVGEVDLANEEFRVQIEEAKPAKPAKKGRGRNS</sequence>
<evidence type="ECO:0000313" key="4">
    <source>
        <dbReference type="Proteomes" id="UP000077069"/>
    </source>
</evidence>
<organism evidence="3 4">
    <name type="scientific">Paraphaeosphaeria sporulosa</name>
    <dbReference type="NCBI Taxonomy" id="1460663"/>
    <lineage>
        <taxon>Eukaryota</taxon>
        <taxon>Fungi</taxon>
        <taxon>Dikarya</taxon>
        <taxon>Ascomycota</taxon>
        <taxon>Pezizomycotina</taxon>
        <taxon>Dothideomycetes</taxon>
        <taxon>Pleosporomycetidae</taxon>
        <taxon>Pleosporales</taxon>
        <taxon>Massarineae</taxon>
        <taxon>Didymosphaeriaceae</taxon>
        <taxon>Paraphaeosphaeria</taxon>
    </lineage>
</organism>
<reference evidence="3 4" key="1">
    <citation type="submission" date="2016-05" db="EMBL/GenBank/DDBJ databases">
        <title>Comparative analysis of secretome profiles of manganese(II)-oxidizing ascomycete fungi.</title>
        <authorList>
            <consortium name="DOE Joint Genome Institute"/>
            <person name="Zeiner C.A."/>
            <person name="Purvine S.O."/>
            <person name="Zink E.M."/>
            <person name="Wu S."/>
            <person name="Pasa-Tolic L."/>
            <person name="Chaput D.L."/>
            <person name="Haridas S."/>
            <person name="Grigoriev I.V."/>
            <person name="Santelli C.M."/>
            <person name="Hansel C.M."/>
        </authorList>
    </citation>
    <scope>NUCLEOTIDE SEQUENCE [LARGE SCALE GENOMIC DNA]</scope>
    <source>
        <strain evidence="3 4">AP3s5-JAC2a</strain>
    </source>
</reference>
<dbReference type="InterPro" id="IPR036420">
    <property type="entry name" value="BRCT_dom_sf"/>
</dbReference>
<dbReference type="OrthoDB" id="342264at2759"/>
<dbReference type="AlphaFoldDB" id="A0A177CRK6"/>
<dbReference type="PROSITE" id="PS50172">
    <property type="entry name" value="BRCT"/>
    <property type="match status" value="1"/>
</dbReference>
<feature type="compositionally biased region" description="Polar residues" evidence="1">
    <location>
        <begin position="340"/>
        <end position="352"/>
    </location>
</feature>
<dbReference type="CDD" id="cd17744">
    <property type="entry name" value="BRCT_MDC1_rpt1"/>
    <property type="match status" value="1"/>
</dbReference>
<dbReference type="InParanoid" id="A0A177CRK6"/>
<feature type="domain" description="BRCT" evidence="2">
    <location>
        <begin position="382"/>
        <end position="450"/>
    </location>
</feature>
<gene>
    <name evidence="3" type="ORF">CC84DRAFT_1255590</name>
</gene>
<dbReference type="Gene3D" id="3.40.50.10190">
    <property type="entry name" value="BRCT domain"/>
    <property type="match status" value="1"/>
</dbReference>
<dbReference type="STRING" id="1460663.A0A177CRK6"/>